<keyword evidence="1" id="KW-0732">Signal</keyword>
<dbReference type="OrthoDB" id="5985043at2"/>
<evidence type="ECO:0008006" key="4">
    <source>
        <dbReference type="Google" id="ProtNLM"/>
    </source>
</evidence>
<reference evidence="2 3" key="1">
    <citation type="submission" date="2017-09" db="EMBL/GenBank/DDBJ databases">
        <authorList>
            <person name="Ehlers B."/>
            <person name="Leendertz F.H."/>
        </authorList>
    </citation>
    <scope>NUCLEOTIDE SEQUENCE [LARGE SCALE GENOMIC DNA]</scope>
    <source>
        <strain evidence="2 3">CGMCC 1.10978</strain>
    </source>
</reference>
<feature type="chain" id="PRO_5013103590" description="Lipase modulator" evidence="1">
    <location>
        <begin position="32"/>
        <end position="211"/>
    </location>
</feature>
<proteinExistence type="predicted"/>
<sequence>MKKFASVLIVVLGWLLIVAAVWMPRHAPASAATANAAPVTAAAQPPSAAPPAAALAGIAESEPARRYRQRQRFERQAREFLRTAGTLGAVQRSERARELSADIDRYEQSGGLSAGEALLLRTGLIKATIADGEEQAMRIADLMERYRLRAERGMADHLARQQADPSFQSYKSRERQIVAEVMAMTAMPAGLTRDQYLRQRLQQERERAYTP</sequence>
<evidence type="ECO:0000313" key="2">
    <source>
        <dbReference type="EMBL" id="SOD50465.1"/>
    </source>
</evidence>
<organism evidence="2 3">
    <name type="scientific">Pseudoxanthomonas wuyuanensis</name>
    <dbReference type="NCBI Taxonomy" id="1073196"/>
    <lineage>
        <taxon>Bacteria</taxon>
        <taxon>Pseudomonadati</taxon>
        <taxon>Pseudomonadota</taxon>
        <taxon>Gammaproteobacteria</taxon>
        <taxon>Lysobacterales</taxon>
        <taxon>Lysobacteraceae</taxon>
        <taxon>Pseudoxanthomonas</taxon>
    </lineage>
</organism>
<gene>
    <name evidence="2" type="ORF">SAMN06296416_101135</name>
</gene>
<evidence type="ECO:0000256" key="1">
    <source>
        <dbReference type="SAM" id="SignalP"/>
    </source>
</evidence>
<protein>
    <recommendedName>
        <fullName evidence="4">Lipase modulator</fullName>
    </recommendedName>
</protein>
<feature type="signal peptide" evidence="1">
    <location>
        <begin position="1"/>
        <end position="31"/>
    </location>
</feature>
<name>A0A286CVT1_9GAMM</name>
<accession>A0A286CVT1</accession>
<evidence type="ECO:0000313" key="3">
    <source>
        <dbReference type="Proteomes" id="UP000219374"/>
    </source>
</evidence>
<dbReference type="AlphaFoldDB" id="A0A286CVT1"/>
<dbReference type="RefSeq" id="WP_097119959.1">
    <property type="nucleotide sequence ID" value="NZ_OCND01000001.1"/>
</dbReference>
<dbReference type="EMBL" id="OCND01000001">
    <property type="protein sequence ID" value="SOD50465.1"/>
    <property type="molecule type" value="Genomic_DNA"/>
</dbReference>
<dbReference type="Proteomes" id="UP000219374">
    <property type="component" value="Unassembled WGS sequence"/>
</dbReference>
<keyword evidence="3" id="KW-1185">Reference proteome</keyword>